<reference evidence="2" key="1">
    <citation type="submission" date="2022-11" db="UniProtKB">
        <authorList>
            <consortium name="WormBaseParasite"/>
        </authorList>
    </citation>
    <scope>IDENTIFICATION</scope>
</reference>
<evidence type="ECO:0000313" key="1">
    <source>
        <dbReference type="Proteomes" id="UP000887576"/>
    </source>
</evidence>
<dbReference type="Proteomes" id="UP000887576">
    <property type="component" value="Unplaced"/>
</dbReference>
<evidence type="ECO:0000313" key="2">
    <source>
        <dbReference type="WBParaSite" id="JU765_v2.g7796.t1"/>
    </source>
</evidence>
<sequence length="190" mass="21293">MSTDWNSQRTSPPFSSEAVVILKLLNKLKYRQVVVITVFGDVNGLEFTTVFEENRIDHDVHVQKYIELHLNGSLSAVIAKEFEEVTSNSIILCAKRENAENIFEAAKIFTGTGKMWIVNQASAQAKNFPNGFLTVKVKQNVLSALTDALIVIKNGVKFLEDQERAFLPPEQCSSTSVSNAWTNEVGFKFY</sequence>
<proteinExistence type="predicted"/>
<organism evidence="1 2">
    <name type="scientific">Panagrolaimus sp. JU765</name>
    <dbReference type="NCBI Taxonomy" id="591449"/>
    <lineage>
        <taxon>Eukaryota</taxon>
        <taxon>Metazoa</taxon>
        <taxon>Ecdysozoa</taxon>
        <taxon>Nematoda</taxon>
        <taxon>Chromadorea</taxon>
        <taxon>Rhabditida</taxon>
        <taxon>Tylenchina</taxon>
        <taxon>Panagrolaimomorpha</taxon>
        <taxon>Panagrolaimoidea</taxon>
        <taxon>Panagrolaimidae</taxon>
        <taxon>Panagrolaimus</taxon>
    </lineage>
</organism>
<protein>
    <submittedName>
        <fullName evidence="2">Receptor ligand binding region domain-containing protein</fullName>
    </submittedName>
</protein>
<name>A0AC34RKK3_9BILA</name>
<dbReference type="WBParaSite" id="JU765_v2.g7796.t1">
    <property type="protein sequence ID" value="JU765_v2.g7796.t1"/>
    <property type="gene ID" value="JU765_v2.g7796"/>
</dbReference>
<accession>A0AC34RKK3</accession>